<proteinExistence type="inferred from homology"/>
<evidence type="ECO:0000259" key="6">
    <source>
        <dbReference type="PROSITE" id="PS51898"/>
    </source>
</evidence>
<dbReference type="RefSeq" id="WP_190886639.1">
    <property type="nucleotide sequence ID" value="NZ_JACWZY010000006.1"/>
</dbReference>
<dbReference type="PANTHER" id="PTHR30349">
    <property type="entry name" value="PHAGE INTEGRASE-RELATED"/>
    <property type="match status" value="1"/>
</dbReference>
<dbReference type="Pfam" id="PF17293">
    <property type="entry name" value="Arm-DNA-bind_5"/>
    <property type="match status" value="1"/>
</dbReference>
<evidence type="ECO:0000256" key="3">
    <source>
        <dbReference type="ARBA" id="ARBA00023125"/>
    </source>
</evidence>
<evidence type="ECO:0000313" key="8">
    <source>
        <dbReference type="EMBL" id="MBD2700775.1"/>
    </source>
</evidence>
<comment type="caution">
    <text evidence="8">The sequence shown here is derived from an EMBL/GenBank/DDBJ whole genome shotgun (WGS) entry which is preliminary data.</text>
</comment>
<feature type="domain" description="Core-binding (CB)" evidence="7">
    <location>
        <begin position="89"/>
        <end position="184"/>
    </location>
</feature>
<evidence type="ECO:0000313" key="9">
    <source>
        <dbReference type="Proteomes" id="UP000598820"/>
    </source>
</evidence>
<dbReference type="SUPFAM" id="SSF56349">
    <property type="entry name" value="DNA breaking-rejoining enzymes"/>
    <property type="match status" value="1"/>
</dbReference>
<name>A0A926Y295_9BACT</name>
<evidence type="ECO:0000259" key="7">
    <source>
        <dbReference type="PROSITE" id="PS51900"/>
    </source>
</evidence>
<dbReference type="Gene3D" id="1.10.150.130">
    <property type="match status" value="1"/>
</dbReference>
<dbReference type="Gene3D" id="1.10.443.10">
    <property type="entry name" value="Intergrase catalytic core"/>
    <property type="match status" value="1"/>
</dbReference>
<dbReference type="GO" id="GO:0003677">
    <property type="term" value="F:DNA binding"/>
    <property type="evidence" value="ECO:0007669"/>
    <property type="project" value="UniProtKB-UniRule"/>
</dbReference>
<dbReference type="GO" id="GO:0006310">
    <property type="term" value="P:DNA recombination"/>
    <property type="evidence" value="ECO:0007669"/>
    <property type="project" value="UniProtKB-KW"/>
</dbReference>
<dbReference type="InterPro" id="IPR002104">
    <property type="entry name" value="Integrase_catalytic"/>
</dbReference>
<evidence type="ECO:0000256" key="1">
    <source>
        <dbReference type="ARBA" id="ARBA00008857"/>
    </source>
</evidence>
<feature type="domain" description="Tyr recombinase" evidence="6">
    <location>
        <begin position="226"/>
        <end position="448"/>
    </location>
</feature>
<dbReference type="InterPro" id="IPR050090">
    <property type="entry name" value="Tyrosine_recombinase_XerCD"/>
</dbReference>
<dbReference type="Proteomes" id="UP000598820">
    <property type="component" value="Unassembled WGS sequence"/>
</dbReference>
<keyword evidence="9" id="KW-1185">Reference proteome</keyword>
<evidence type="ECO:0000256" key="4">
    <source>
        <dbReference type="ARBA" id="ARBA00023172"/>
    </source>
</evidence>
<reference evidence="8" key="1">
    <citation type="submission" date="2020-09" db="EMBL/GenBank/DDBJ databases">
        <authorList>
            <person name="Kim M.K."/>
        </authorList>
    </citation>
    <scope>NUCLEOTIDE SEQUENCE</scope>
    <source>
        <strain evidence="8">BT702</strain>
    </source>
</reference>
<accession>A0A926Y295</accession>
<dbReference type="InterPro" id="IPR044068">
    <property type="entry name" value="CB"/>
</dbReference>
<comment type="similarity">
    <text evidence="1">Belongs to the 'phage' integrase family.</text>
</comment>
<dbReference type="InterPro" id="IPR011010">
    <property type="entry name" value="DNA_brk_join_enz"/>
</dbReference>
<evidence type="ECO:0000256" key="2">
    <source>
        <dbReference type="ARBA" id="ARBA00022908"/>
    </source>
</evidence>
<dbReference type="EMBL" id="JACWZY010000006">
    <property type="protein sequence ID" value="MBD2700775.1"/>
    <property type="molecule type" value="Genomic_DNA"/>
</dbReference>
<sequence>MTYNVELTAKPDSRGIHHVMIRLHSKGQLPARIQTSIEILPKHWNPEKDWGKWVRKSHQHQADMNNKIMSAYNQVKEVVESYLKLDPLLTPKRAKERYEASSMNRLVDFLPTIFDQTNLSSQTRSARLYQYNYFIRWAGEEICIEQITPDLINRFKQHLLSIDKMPATINTYISNLRVLYERVQRLRNIPKKESIAASPFLEWENIIVKQARKGRLSLETIHVLQEKPFNLAFKRVSGKQLYQRPTDWARWCWLACNLQAGMRIGDLIRSRYGWYETDSEGKPIRLRYQMQKNGKWISIPVSKPLQKHLDWVWQTGKQKEDYLLPFLRPDEPFFKYVTRQQIHGMPAGDYWRLKTRVNAVTCQLNRWLKEMCEEFGIQLPDGVSLTNHTARHSFADKVRLAIKHGKTDAKGRVVTNFDAKELLGHTDMKTTEMYFGDMDQEWLDSAMDALSEDG</sequence>
<dbReference type="AlphaFoldDB" id="A0A926Y295"/>
<protein>
    <submittedName>
        <fullName evidence="8">Tyrosine-type recombinase/integrase</fullName>
    </submittedName>
</protein>
<organism evidence="8 9">
    <name type="scientific">Spirosoma profusum</name>
    <dbReference type="NCBI Taxonomy" id="2771354"/>
    <lineage>
        <taxon>Bacteria</taxon>
        <taxon>Pseudomonadati</taxon>
        <taxon>Bacteroidota</taxon>
        <taxon>Cytophagia</taxon>
        <taxon>Cytophagales</taxon>
        <taxon>Cytophagaceae</taxon>
        <taxon>Spirosoma</taxon>
    </lineage>
</organism>
<keyword evidence="3 5" id="KW-0238">DNA-binding</keyword>
<dbReference type="InterPro" id="IPR035386">
    <property type="entry name" value="Arm-DNA-bind_5"/>
</dbReference>
<dbReference type="PANTHER" id="PTHR30349:SF41">
    <property type="entry name" value="INTEGRASE_RECOMBINASE PROTEIN MJ0367-RELATED"/>
    <property type="match status" value="1"/>
</dbReference>
<keyword evidence="2" id="KW-0229">DNA integration</keyword>
<dbReference type="InterPro" id="IPR010998">
    <property type="entry name" value="Integrase_recombinase_N"/>
</dbReference>
<dbReference type="PROSITE" id="PS51898">
    <property type="entry name" value="TYR_RECOMBINASE"/>
    <property type="match status" value="1"/>
</dbReference>
<gene>
    <name evidence="8" type="ORF">IC229_09010</name>
</gene>
<dbReference type="InterPro" id="IPR013762">
    <property type="entry name" value="Integrase-like_cat_sf"/>
</dbReference>
<evidence type="ECO:0000256" key="5">
    <source>
        <dbReference type="PROSITE-ProRule" id="PRU01248"/>
    </source>
</evidence>
<dbReference type="PROSITE" id="PS51900">
    <property type="entry name" value="CB"/>
    <property type="match status" value="1"/>
</dbReference>
<keyword evidence="4" id="KW-0233">DNA recombination</keyword>
<dbReference type="GO" id="GO:0015074">
    <property type="term" value="P:DNA integration"/>
    <property type="evidence" value="ECO:0007669"/>
    <property type="project" value="UniProtKB-KW"/>
</dbReference>